<evidence type="ECO:0000256" key="7">
    <source>
        <dbReference type="ARBA" id="ARBA00023132"/>
    </source>
</evidence>
<keyword evidence="4" id="KW-0509">mRNA transport</keyword>
<feature type="region of interest" description="Disordered" evidence="11">
    <location>
        <begin position="75"/>
        <end position="95"/>
    </location>
</feature>
<evidence type="ECO:0000313" key="12">
    <source>
        <dbReference type="EMBL" id="KAF2589381.1"/>
    </source>
</evidence>
<comment type="subcellular location">
    <subcellularLocation>
        <location evidence="1">Nucleus</location>
        <location evidence="1">Nuclear pore complex</location>
    </subcellularLocation>
</comment>
<dbReference type="GO" id="GO:0031369">
    <property type="term" value="F:translation initiation factor binding"/>
    <property type="evidence" value="ECO:0007669"/>
    <property type="project" value="TreeGrafter"/>
</dbReference>
<feature type="compositionally biased region" description="Polar residues" evidence="11">
    <location>
        <begin position="79"/>
        <end position="95"/>
    </location>
</feature>
<name>A0A8S9K5H3_BRACR</name>
<evidence type="ECO:0000256" key="9">
    <source>
        <dbReference type="ARBA" id="ARBA00026227"/>
    </source>
</evidence>
<dbReference type="InterPro" id="IPR038506">
    <property type="entry name" value="GLE1-like_sf"/>
</dbReference>
<keyword evidence="7" id="KW-0906">Nuclear pore complex</keyword>
<evidence type="ECO:0000256" key="3">
    <source>
        <dbReference type="ARBA" id="ARBA00022448"/>
    </source>
</evidence>
<organism evidence="12">
    <name type="scientific">Brassica cretica</name>
    <name type="common">Mustard</name>
    <dbReference type="NCBI Taxonomy" id="69181"/>
    <lineage>
        <taxon>Eukaryota</taxon>
        <taxon>Viridiplantae</taxon>
        <taxon>Streptophyta</taxon>
        <taxon>Embryophyta</taxon>
        <taxon>Tracheophyta</taxon>
        <taxon>Spermatophyta</taxon>
        <taxon>Magnoliopsida</taxon>
        <taxon>eudicotyledons</taxon>
        <taxon>Gunneridae</taxon>
        <taxon>Pentapetalae</taxon>
        <taxon>rosids</taxon>
        <taxon>malvids</taxon>
        <taxon>Brassicales</taxon>
        <taxon>Brassicaceae</taxon>
        <taxon>Brassiceae</taxon>
        <taxon>Brassica</taxon>
    </lineage>
</organism>
<keyword evidence="8" id="KW-0539">Nucleus</keyword>
<sequence>MAGFGLHQRYRSQFLKVVNIVREHFLPRLRARKDASNLQTIITDITAYLDDQMYLKEPVGRTMQTNTLSAEITAEEVHQSNNRRYQGNNSYRDYY</sequence>
<evidence type="ECO:0000256" key="1">
    <source>
        <dbReference type="ARBA" id="ARBA00004567"/>
    </source>
</evidence>
<dbReference type="EMBL" id="QGKY02000190">
    <property type="protein sequence ID" value="KAF2589381.1"/>
    <property type="molecule type" value="Genomic_DNA"/>
</dbReference>
<protein>
    <recommendedName>
        <fullName evidence="9">mRNA export factor GLE1</fullName>
    </recommendedName>
    <alternativeName>
        <fullName evidence="10">Nucleoporin GLE1</fullName>
    </alternativeName>
</protein>
<dbReference type="InterPro" id="IPR012476">
    <property type="entry name" value="GLE1"/>
</dbReference>
<proteinExistence type="inferred from homology"/>
<dbReference type="GO" id="GO:0005543">
    <property type="term" value="F:phospholipid binding"/>
    <property type="evidence" value="ECO:0007669"/>
    <property type="project" value="TreeGrafter"/>
</dbReference>
<dbReference type="GO" id="GO:0044614">
    <property type="term" value="C:nuclear pore cytoplasmic filaments"/>
    <property type="evidence" value="ECO:0007669"/>
    <property type="project" value="TreeGrafter"/>
</dbReference>
<evidence type="ECO:0000256" key="2">
    <source>
        <dbReference type="ARBA" id="ARBA00011056"/>
    </source>
</evidence>
<dbReference type="Gene3D" id="1.25.40.510">
    <property type="entry name" value="GLE1-like"/>
    <property type="match status" value="1"/>
</dbReference>
<evidence type="ECO:0000256" key="8">
    <source>
        <dbReference type="ARBA" id="ARBA00023242"/>
    </source>
</evidence>
<dbReference type="GO" id="GO:0016973">
    <property type="term" value="P:poly(A)+ mRNA export from nucleus"/>
    <property type="evidence" value="ECO:0007669"/>
    <property type="project" value="InterPro"/>
</dbReference>
<evidence type="ECO:0000256" key="4">
    <source>
        <dbReference type="ARBA" id="ARBA00022816"/>
    </source>
</evidence>
<reference evidence="12" key="1">
    <citation type="submission" date="2019-12" db="EMBL/GenBank/DDBJ databases">
        <title>Genome sequencing and annotation of Brassica cretica.</title>
        <authorList>
            <person name="Studholme D.J."/>
            <person name="Sarris P.F."/>
        </authorList>
    </citation>
    <scope>NUCLEOTIDE SEQUENCE</scope>
    <source>
        <strain evidence="12">PFS-102/07</strain>
        <tissue evidence="12">Leaf</tissue>
    </source>
</reference>
<comment type="similarity">
    <text evidence="2">Belongs to the GLE1 family.</text>
</comment>
<dbReference type="AlphaFoldDB" id="A0A8S9K5H3"/>
<dbReference type="PANTHER" id="PTHR12960">
    <property type="entry name" value="GLE-1-RELATED"/>
    <property type="match status" value="1"/>
</dbReference>
<dbReference type="PANTHER" id="PTHR12960:SF0">
    <property type="entry name" value="MRNA EXPORT FACTOR GLE1"/>
    <property type="match status" value="1"/>
</dbReference>
<keyword evidence="3" id="KW-0813">Transport</keyword>
<evidence type="ECO:0000256" key="11">
    <source>
        <dbReference type="SAM" id="MobiDB-lite"/>
    </source>
</evidence>
<evidence type="ECO:0000256" key="5">
    <source>
        <dbReference type="ARBA" id="ARBA00022927"/>
    </source>
</evidence>
<dbReference type="GO" id="GO:0000822">
    <property type="term" value="F:inositol hexakisphosphate binding"/>
    <property type="evidence" value="ECO:0007669"/>
    <property type="project" value="TreeGrafter"/>
</dbReference>
<dbReference type="GO" id="GO:0005737">
    <property type="term" value="C:cytoplasm"/>
    <property type="evidence" value="ECO:0007669"/>
    <property type="project" value="TreeGrafter"/>
</dbReference>
<gene>
    <name evidence="12" type="ORF">F2Q70_00041761</name>
</gene>
<evidence type="ECO:0000256" key="6">
    <source>
        <dbReference type="ARBA" id="ARBA00023010"/>
    </source>
</evidence>
<accession>A0A8S9K5H3</accession>
<keyword evidence="6" id="KW-0811">Translocation</keyword>
<evidence type="ECO:0000256" key="10">
    <source>
        <dbReference type="ARBA" id="ARBA00029983"/>
    </source>
</evidence>
<comment type="caution">
    <text evidence="12">The sequence shown here is derived from an EMBL/GenBank/DDBJ whole genome shotgun (WGS) entry which is preliminary data.</text>
</comment>
<keyword evidence="5" id="KW-0653">Protein transport</keyword>
<dbReference type="GO" id="GO:0015031">
    <property type="term" value="P:protein transport"/>
    <property type="evidence" value="ECO:0007669"/>
    <property type="project" value="UniProtKB-KW"/>
</dbReference>